<dbReference type="EMBL" id="KZ820448">
    <property type="protein sequence ID" value="PWN47381.1"/>
    <property type="molecule type" value="Genomic_DNA"/>
</dbReference>
<keyword evidence="2" id="KW-1185">Reference proteome</keyword>
<evidence type="ECO:0000313" key="2">
    <source>
        <dbReference type="Proteomes" id="UP000245626"/>
    </source>
</evidence>
<protein>
    <submittedName>
        <fullName evidence="1">Uncharacterized protein</fullName>
    </submittedName>
</protein>
<reference evidence="1 2" key="1">
    <citation type="journal article" date="2018" name="Mol. Biol. Evol.">
        <title>Broad Genomic Sampling Reveals a Smut Pathogenic Ancestry of the Fungal Clade Ustilaginomycotina.</title>
        <authorList>
            <person name="Kijpornyongpan T."/>
            <person name="Mondo S.J."/>
            <person name="Barry K."/>
            <person name="Sandor L."/>
            <person name="Lee J."/>
            <person name="Lipzen A."/>
            <person name="Pangilinan J."/>
            <person name="LaButti K."/>
            <person name="Hainaut M."/>
            <person name="Henrissat B."/>
            <person name="Grigoriev I.V."/>
            <person name="Spatafora J.W."/>
            <person name="Aime M.C."/>
        </authorList>
    </citation>
    <scope>NUCLEOTIDE SEQUENCE [LARGE SCALE GENOMIC DNA]</scope>
    <source>
        <strain evidence="1 2">SA 807</strain>
    </source>
</reference>
<proteinExistence type="predicted"/>
<accession>A0ACD0NNJ0</accession>
<sequence length="162" mass="17844">MERRRKSMPGNRPRLFPIQSRSKEPWRIALTRIHTSSLPRSLPLIQGDTHSDLVSASGPPCVSKAGVSGVVKLGLASPPCYVLQLCPYALCCRHATFFNSVLTRPLLPSCALLASYLVDAPPPRASAHAATHLTRHPIQPLRSRQAWDPSSCNKFLFLRLSV</sequence>
<gene>
    <name evidence="1" type="ORF">IE53DRAFT_252886</name>
</gene>
<organism evidence="1 2">
    <name type="scientific">Violaceomyces palustris</name>
    <dbReference type="NCBI Taxonomy" id="1673888"/>
    <lineage>
        <taxon>Eukaryota</taxon>
        <taxon>Fungi</taxon>
        <taxon>Dikarya</taxon>
        <taxon>Basidiomycota</taxon>
        <taxon>Ustilaginomycotina</taxon>
        <taxon>Ustilaginomycetes</taxon>
        <taxon>Violaceomycetales</taxon>
        <taxon>Violaceomycetaceae</taxon>
        <taxon>Violaceomyces</taxon>
    </lineage>
</organism>
<evidence type="ECO:0000313" key="1">
    <source>
        <dbReference type="EMBL" id="PWN47381.1"/>
    </source>
</evidence>
<dbReference type="Proteomes" id="UP000245626">
    <property type="component" value="Unassembled WGS sequence"/>
</dbReference>
<name>A0ACD0NNJ0_9BASI</name>